<dbReference type="AlphaFoldDB" id="A0A9X8D4S4"/>
<comment type="caution">
    <text evidence="3">The sequence shown here is derived from an EMBL/GenBank/DDBJ whole genome shotgun (WGS) entry which is preliminary data.</text>
</comment>
<dbReference type="Gene3D" id="6.10.30.10">
    <property type="match status" value="1"/>
</dbReference>
<organism evidence="3 4">
    <name type="scientific">Acidovorax cavernicola</name>
    <dbReference type="NCBI Taxonomy" id="1675792"/>
    <lineage>
        <taxon>Bacteria</taxon>
        <taxon>Pseudomonadati</taxon>
        <taxon>Pseudomonadota</taxon>
        <taxon>Betaproteobacteria</taxon>
        <taxon>Burkholderiales</taxon>
        <taxon>Comamonadaceae</taxon>
        <taxon>Acidovorax</taxon>
    </lineage>
</organism>
<dbReference type="InterPro" id="IPR012340">
    <property type="entry name" value="NA-bd_OB-fold"/>
</dbReference>
<dbReference type="SUPFAM" id="SSF50249">
    <property type="entry name" value="Nucleic acid-binding proteins"/>
    <property type="match status" value="1"/>
</dbReference>
<evidence type="ECO:0000313" key="3">
    <source>
        <dbReference type="EMBL" id="RIX79601.1"/>
    </source>
</evidence>
<evidence type="ECO:0000259" key="1">
    <source>
        <dbReference type="Pfam" id="PF01796"/>
    </source>
</evidence>
<protein>
    <submittedName>
        <fullName evidence="3">Zn-ribbon domain-containing OB-fold protein</fullName>
    </submittedName>
</protein>
<keyword evidence="4" id="KW-1185">Reference proteome</keyword>
<dbReference type="Proteomes" id="UP000265619">
    <property type="component" value="Unassembled WGS sequence"/>
</dbReference>
<sequence length="155" mass="17255">MYPAELENAPPMVLHQPVLYADINYDVGRTNGRFFAALRDHRKITGTRCTACERTYLPPRMSCHECFAELTEWVDLADTGTLTAFTVVRETGMLQQMPVPYVVGLIQLDGADTALVHYIGEVDLDAVKAGMRVRAVLAPERTGHIGDIRYFTPVA</sequence>
<feature type="domain" description="ChsH2 C-terminal OB-fold" evidence="1">
    <location>
        <begin position="73"/>
        <end position="137"/>
    </location>
</feature>
<dbReference type="OrthoDB" id="5514845at2"/>
<proteinExistence type="predicted"/>
<gene>
    <name evidence="3" type="ORF">D3H34_14100</name>
</gene>
<dbReference type="RefSeq" id="WP_119554137.1">
    <property type="nucleotide sequence ID" value="NZ_QXMN01000015.1"/>
</dbReference>
<dbReference type="InterPro" id="IPR022002">
    <property type="entry name" value="ChsH2_Znr"/>
</dbReference>
<dbReference type="InterPro" id="IPR002878">
    <property type="entry name" value="ChsH2_C"/>
</dbReference>
<dbReference type="Pfam" id="PF12172">
    <property type="entry name" value="zf-ChsH2"/>
    <property type="match status" value="1"/>
</dbReference>
<accession>A0A9X8D4S4</accession>
<dbReference type="Gene3D" id="2.40.50.140">
    <property type="entry name" value="Nucleic acid-binding proteins"/>
    <property type="match status" value="1"/>
</dbReference>
<reference evidence="3 4" key="1">
    <citation type="submission" date="2018-09" db="EMBL/GenBank/DDBJ databases">
        <title>Acidovorax cavernicola nov. sp. isolated from Gruta de las Maravillas (Aracena, Spain).</title>
        <authorList>
            <person name="Jurado V."/>
            <person name="Gutierrez-Patricio S."/>
            <person name="Gonzalez-Pimentel J.L."/>
            <person name="Miller A.Z."/>
            <person name="Laiz L."/>
            <person name="Saiz-Jimenez C."/>
        </authorList>
    </citation>
    <scope>NUCLEOTIDE SEQUENCE [LARGE SCALE GENOMIC DNA]</scope>
    <source>
        <strain evidence="3 4">1011MAR4D40.2</strain>
    </source>
</reference>
<dbReference type="EMBL" id="QXMN01000015">
    <property type="protein sequence ID" value="RIX79601.1"/>
    <property type="molecule type" value="Genomic_DNA"/>
</dbReference>
<name>A0A9X8D4S4_9BURK</name>
<evidence type="ECO:0000259" key="2">
    <source>
        <dbReference type="Pfam" id="PF12172"/>
    </source>
</evidence>
<evidence type="ECO:0000313" key="4">
    <source>
        <dbReference type="Proteomes" id="UP000265619"/>
    </source>
</evidence>
<dbReference type="PANTHER" id="PTHR34075:SF4">
    <property type="entry name" value="DUF35 DOMAIN-CONTAINING PROTEIN"/>
    <property type="match status" value="1"/>
</dbReference>
<dbReference type="PANTHER" id="PTHR34075">
    <property type="entry name" value="BLR3430 PROTEIN"/>
    <property type="match status" value="1"/>
</dbReference>
<dbReference type="InterPro" id="IPR052513">
    <property type="entry name" value="Thioester_dehydratase-like"/>
</dbReference>
<feature type="domain" description="ChsH2 rubredoxin-like zinc ribbon" evidence="2">
    <location>
        <begin position="39"/>
        <end position="69"/>
    </location>
</feature>
<dbReference type="Pfam" id="PF01796">
    <property type="entry name" value="OB_ChsH2_C"/>
    <property type="match status" value="1"/>
</dbReference>